<organism evidence="11 12">
    <name type="scientific">Phakopsora pachyrhizi</name>
    <name type="common">Asian soybean rust disease fungus</name>
    <dbReference type="NCBI Taxonomy" id="170000"/>
    <lineage>
        <taxon>Eukaryota</taxon>
        <taxon>Fungi</taxon>
        <taxon>Dikarya</taxon>
        <taxon>Basidiomycota</taxon>
        <taxon>Pucciniomycotina</taxon>
        <taxon>Pucciniomycetes</taxon>
        <taxon>Pucciniales</taxon>
        <taxon>Phakopsoraceae</taxon>
        <taxon>Phakopsora</taxon>
    </lineage>
</organism>
<evidence type="ECO:0000256" key="1">
    <source>
        <dbReference type="ARBA" id="ARBA00004141"/>
    </source>
</evidence>
<dbReference type="Proteomes" id="UP001153365">
    <property type="component" value="Unassembled WGS sequence"/>
</dbReference>
<evidence type="ECO:0000256" key="8">
    <source>
        <dbReference type="SAM" id="MobiDB-lite"/>
    </source>
</evidence>
<evidence type="ECO:0000256" key="7">
    <source>
        <dbReference type="ARBA" id="ARBA00023136"/>
    </source>
</evidence>
<keyword evidence="5 9" id="KW-0812">Transmembrane</keyword>
<dbReference type="GO" id="GO:0016020">
    <property type="term" value="C:membrane"/>
    <property type="evidence" value="ECO:0007669"/>
    <property type="project" value="UniProtKB-SubCell"/>
</dbReference>
<evidence type="ECO:0000256" key="2">
    <source>
        <dbReference type="ARBA" id="ARBA00005179"/>
    </source>
</evidence>
<accession>A0AAV0AZ37</accession>
<dbReference type="Pfam" id="PF13813">
    <property type="entry name" value="MBOAT_2"/>
    <property type="match status" value="1"/>
</dbReference>
<feature type="transmembrane region" description="Helical" evidence="9">
    <location>
        <begin position="378"/>
        <end position="399"/>
    </location>
</feature>
<dbReference type="InterPro" id="IPR032805">
    <property type="entry name" value="Wax_synthase_dom"/>
</dbReference>
<dbReference type="EMBL" id="CALTRL010001889">
    <property type="protein sequence ID" value="CAH7674048.1"/>
    <property type="molecule type" value="Genomic_DNA"/>
</dbReference>
<comment type="caution">
    <text evidence="11">The sequence shown here is derived from an EMBL/GenBank/DDBJ whole genome shotgun (WGS) entry which is preliminary data.</text>
</comment>
<dbReference type="PANTHER" id="PTHR31595:SF57">
    <property type="entry name" value="OS04G0481900 PROTEIN"/>
    <property type="match status" value="1"/>
</dbReference>
<sequence>MGDDVEEMTLIELMTLTQLSMVSLLIQASLLHQSIRNNQSIKLLRRALTPITISLNFWLGYRLRYQVFSSKDNQSWTWKASINSTTRSKTTEVILLESIRLFGRFNKKLVAVNLGSAILNNICRALLWGLDDDESSKFWYRNSKKDDSKKRGSIIEILLPRGLKFNFGANLNKTLLKKKAQKILNENDDQNRRKIYLIETFKRFIINYTLATVSIIGMVLLGSSHSSMSQSLKAFPTLEFLNPWIISLFGGTLVWTILDLIGCSVRFYRISSDKLFEQLQKIFHVDEQKKDKDCHEGAQGKKIEGEKNSSGELSTVVGEDEEDEFWFDRPYLSNSLRDFWSNRWHSQLKQIFVEFGSNPIQYLSINLLGIRSRNLLRILRVFGAFFISGLFHELGLWYATKLDKKLNNLKFFTMQAVGIVLESLFEKIFCKQVGGFYGRIWSLGWVLLWGRLMIFS</sequence>
<keyword evidence="12" id="KW-1185">Reference proteome</keyword>
<protein>
    <submittedName>
        <fullName evidence="11">Expressed protein</fullName>
    </submittedName>
</protein>
<keyword evidence="7 9" id="KW-0472">Membrane</keyword>
<dbReference type="GO" id="GO:0008374">
    <property type="term" value="F:O-acyltransferase activity"/>
    <property type="evidence" value="ECO:0007669"/>
    <property type="project" value="InterPro"/>
</dbReference>
<dbReference type="AlphaFoldDB" id="A0AAV0AZ37"/>
<proteinExistence type="inferred from homology"/>
<feature type="transmembrane region" description="Helical" evidence="9">
    <location>
        <begin position="13"/>
        <end position="31"/>
    </location>
</feature>
<gene>
    <name evidence="11" type="ORF">PPACK8108_LOCUS8950</name>
</gene>
<evidence type="ECO:0000313" key="11">
    <source>
        <dbReference type="EMBL" id="CAH7674048.1"/>
    </source>
</evidence>
<evidence type="ECO:0000259" key="10">
    <source>
        <dbReference type="Pfam" id="PF13813"/>
    </source>
</evidence>
<feature type="domain" description="Wax synthase" evidence="10">
    <location>
        <begin position="327"/>
        <end position="412"/>
    </location>
</feature>
<evidence type="ECO:0000256" key="5">
    <source>
        <dbReference type="ARBA" id="ARBA00022692"/>
    </source>
</evidence>
<feature type="transmembrane region" description="Helical" evidence="9">
    <location>
        <begin position="204"/>
        <end position="224"/>
    </location>
</feature>
<feature type="transmembrane region" description="Helical" evidence="9">
    <location>
        <begin position="244"/>
        <end position="268"/>
    </location>
</feature>
<feature type="compositionally biased region" description="Basic and acidic residues" evidence="8">
    <location>
        <begin position="293"/>
        <end position="309"/>
    </location>
</feature>
<feature type="region of interest" description="Disordered" evidence="8">
    <location>
        <begin position="293"/>
        <end position="313"/>
    </location>
</feature>
<evidence type="ECO:0000256" key="9">
    <source>
        <dbReference type="SAM" id="Phobius"/>
    </source>
</evidence>
<evidence type="ECO:0000313" key="12">
    <source>
        <dbReference type="Proteomes" id="UP001153365"/>
    </source>
</evidence>
<comment type="subcellular location">
    <subcellularLocation>
        <location evidence="1">Membrane</location>
        <topology evidence="1">Multi-pass membrane protein</topology>
    </subcellularLocation>
</comment>
<comment type="pathway">
    <text evidence="2">Secondary metabolite biosynthesis.</text>
</comment>
<dbReference type="GO" id="GO:0006629">
    <property type="term" value="P:lipid metabolic process"/>
    <property type="evidence" value="ECO:0007669"/>
    <property type="project" value="InterPro"/>
</dbReference>
<evidence type="ECO:0000256" key="6">
    <source>
        <dbReference type="ARBA" id="ARBA00022989"/>
    </source>
</evidence>
<keyword evidence="6 9" id="KW-1133">Transmembrane helix</keyword>
<keyword evidence="4" id="KW-0808">Transferase</keyword>
<feature type="transmembrane region" description="Helical" evidence="9">
    <location>
        <begin position="436"/>
        <end position="454"/>
    </location>
</feature>
<evidence type="ECO:0000256" key="3">
    <source>
        <dbReference type="ARBA" id="ARBA00007282"/>
    </source>
</evidence>
<dbReference type="InterPro" id="IPR044851">
    <property type="entry name" value="Wax_synthase"/>
</dbReference>
<name>A0AAV0AZ37_PHAPC</name>
<comment type="similarity">
    <text evidence="3">Belongs to the wax synthase family.</text>
</comment>
<reference evidence="11" key="1">
    <citation type="submission" date="2022-06" db="EMBL/GenBank/DDBJ databases">
        <authorList>
            <consortium name="SYNGENTA / RWTH Aachen University"/>
        </authorList>
    </citation>
    <scope>NUCLEOTIDE SEQUENCE</scope>
</reference>
<evidence type="ECO:0000256" key="4">
    <source>
        <dbReference type="ARBA" id="ARBA00022679"/>
    </source>
</evidence>
<dbReference type="PANTHER" id="PTHR31595">
    <property type="entry name" value="LONG-CHAIN-ALCOHOL O-FATTY-ACYLTRANSFERASE 3-RELATED"/>
    <property type="match status" value="1"/>
</dbReference>